<protein>
    <recommendedName>
        <fullName evidence="4">UDENN domain-containing protein</fullName>
    </recommendedName>
</protein>
<feature type="region of interest" description="Disordered" evidence="1">
    <location>
        <begin position="273"/>
        <end position="346"/>
    </location>
</feature>
<dbReference type="eggNOG" id="KOG4704">
    <property type="taxonomic scope" value="Eukaryota"/>
</dbReference>
<proteinExistence type="predicted"/>
<dbReference type="AlphaFoldDB" id="A0A0L0GCZ3"/>
<evidence type="ECO:0000313" key="2">
    <source>
        <dbReference type="EMBL" id="KNC86093.1"/>
    </source>
</evidence>
<evidence type="ECO:0000313" key="3">
    <source>
        <dbReference type="Proteomes" id="UP000054560"/>
    </source>
</evidence>
<dbReference type="RefSeq" id="XP_014159995.1">
    <property type="nucleotide sequence ID" value="XM_014304520.1"/>
</dbReference>
<name>A0A0L0GCZ3_9EUKA</name>
<gene>
    <name evidence="2" type="ORF">SARC_01752</name>
</gene>
<dbReference type="PANTHER" id="PTHR28153:SF1">
    <property type="entry name" value="DUF4484 DOMAIN-CONTAINING PROTEIN"/>
    <property type="match status" value="1"/>
</dbReference>
<keyword evidence="3" id="KW-1185">Reference proteome</keyword>
<dbReference type="GeneID" id="25902256"/>
<feature type="compositionally biased region" description="Polar residues" evidence="1">
    <location>
        <begin position="273"/>
        <end position="332"/>
    </location>
</feature>
<reference evidence="2 3" key="1">
    <citation type="submission" date="2011-02" db="EMBL/GenBank/DDBJ databases">
        <title>The Genome Sequence of Sphaeroforma arctica JP610.</title>
        <authorList>
            <consortium name="The Broad Institute Genome Sequencing Platform"/>
            <person name="Russ C."/>
            <person name="Cuomo C."/>
            <person name="Young S.K."/>
            <person name="Zeng Q."/>
            <person name="Gargeya S."/>
            <person name="Alvarado L."/>
            <person name="Berlin A."/>
            <person name="Chapman S.B."/>
            <person name="Chen Z."/>
            <person name="Freedman E."/>
            <person name="Gellesch M."/>
            <person name="Goldberg J."/>
            <person name="Griggs A."/>
            <person name="Gujja S."/>
            <person name="Heilman E."/>
            <person name="Heiman D."/>
            <person name="Howarth C."/>
            <person name="Mehta T."/>
            <person name="Neiman D."/>
            <person name="Pearson M."/>
            <person name="Roberts A."/>
            <person name="Saif S."/>
            <person name="Shea T."/>
            <person name="Shenoy N."/>
            <person name="Sisk P."/>
            <person name="Stolte C."/>
            <person name="Sykes S."/>
            <person name="White J."/>
            <person name="Yandava C."/>
            <person name="Burger G."/>
            <person name="Gray M.W."/>
            <person name="Holland P.W.H."/>
            <person name="King N."/>
            <person name="Lang F.B.F."/>
            <person name="Roger A.J."/>
            <person name="Ruiz-Trillo I."/>
            <person name="Haas B."/>
            <person name="Nusbaum C."/>
            <person name="Birren B."/>
        </authorList>
    </citation>
    <scope>NUCLEOTIDE SEQUENCE [LARGE SCALE GENOMIC DNA]</scope>
    <source>
        <strain evidence="2 3">JP610</strain>
    </source>
</reference>
<sequence length="550" mass="61039">MQTYSQTMLSHLPVSTIFVVVFDVHVGNRIAWQYPSDVLDIDGVEFSALPSGVHTLESTDVVVFKLPVLGLAVYGNVRTDDTSQRNSRTVSVGVVYERQHPLVDEAALQTLPKHIEFLHAQARRLLSLPVLAEDAYRPLVEYYENDQLTPITGPRLPKGHLHGNVISDQDTLPDLVEETSSETSDQGIALTATPGCPPEPSRRRNRLWLTPNSQEHAYAKCIRYYGPVVFVLWKLLLLRARVLIWSPPPVTGLCNRVRALAVLVNQTFHTRTVSSTQPEMLSQPGSARQSYRVSRNSSLNTAAASQSSAKADTVESSSLLDRNTGLASSTSGTHGGRPDHQYSTGARTCTGIDVNTTTISAHAYIQPQAPPTVPLFHVSIADADKLADYDEEGGGFIAFTTDKIFEHKHNCYDVFLENRDLKYVSPELAATVGLYPSSADVIRFENLAITAVDRRNRLQPETSMEKSLYTSFFADLNHTLFVTLLEASLSDTKRLYLRSMQHRGFQWSERAFVLAVSRLYDIPVQYEVDARGTMVCAAMLCCPTVWQGIL</sequence>
<dbReference type="Pfam" id="PF09804">
    <property type="entry name" value="DENND11"/>
    <property type="match status" value="2"/>
</dbReference>
<organism evidence="2 3">
    <name type="scientific">Sphaeroforma arctica JP610</name>
    <dbReference type="NCBI Taxonomy" id="667725"/>
    <lineage>
        <taxon>Eukaryota</taxon>
        <taxon>Ichthyosporea</taxon>
        <taxon>Ichthyophonida</taxon>
        <taxon>Sphaeroforma</taxon>
    </lineage>
</organism>
<evidence type="ECO:0000256" key="1">
    <source>
        <dbReference type="SAM" id="MobiDB-lite"/>
    </source>
</evidence>
<dbReference type="OrthoDB" id="2152680at2759"/>
<evidence type="ECO:0008006" key="4">
    <source>
        <dbReference type="Google" id="ProtNLM"/>
    </source>
</evidence>
<dbReference type="PANTHER" id="PTHR28153">
    <property type="entry name" value="PROTEIN, PUTATIVE-RELATED"/>
    <property type="match status" value="1"/>
</dbReference>
<feature type="region of interest" description="Disordered" evidence="1">
    <location>
        <begin position="183"/>
        <end position="205"/>
    </location>
</feature>
<dbReference type="Proteomes" id="UP000054560">
    <property type="component" value="Unassembled WGS sequence"/>
</dbReference>
<dbReference type="GO" id="GO:0005811">
    <property type="term" value="C:lipid droplet"/>
    <property type="evidence" value="ECO:0007669"/>
    <property type="project" value="TreeGrafter"/>
</dbReference>
<dbReference type="InterPro" id="IPR053056">
    <property type="entry name" value="Lipid_Metab_Assoc_Protein"/>
</dbReference>
<accession>A0A0L0GCZ3</accession>
<dbReference type="InterPro" id="IPR018626">
    <property type="entry name" value="LCHN/Anr2"/>
</dbReference>
<dbReference type="EMBL" id="KQ241668">
    <property type="protein sequence ID" value="KNC86093.1"/>
    <property type="molecule type" value="Genomic_DNA"/>
</dbReference>